<proteinExistence type="predicted"/>
<organism evidence="2 3">
    <name type="scientific">Trametes pubescens</name>
    <name type="common">White-rot fungus</name>
    <dbReference type="NCBI Taxonomy" id="154538"/>
    <lineage>
        <taxon>Eukaryota</taxon>
        <taxon>Fungi</taxon>
        <taxon>Dikarya</taxon>
        <taxon>Basidiomycota</taxon>
        <taxon>Agaricomycotina</taxon>
        <taxon>Agaricomycetes</taxon>
        <taxon>Polyporales</taxon>
        <taxon>Polyporaceae</taxon>
        <taxon>Trametes</taxon>
    </lineage>
</organism>
<feature type="compositionally biased region" description="Acidic residues" evidence="1">
    <location>
        <begin position="509"/>
        <end position="520"/>
    </location>
</feature>
<keyword evidence="3" id="KW-1185">Reference proteome</keyword>
<evidence type="ECO:0000256" key="1">
    <source>
        <dbReference type="SAM" id="MobiDB-lite"/>
    </source>
</evidence>
<sequence length="520" mass="58743">MAAVSRLRLPIELLHMVCSLASHSYFPALALADKTCNEICTPLLYRTINLYDYDTAQKCVRTLAADPSTLFLKRNLASLVRTFLLHSSCHEALLEQPHPTFDTLLIESISRMSNIQTLRCMEARDCTIHIWAQLLLRPRPALRSIELLLIMSSNSPRTARMEQLFRQILNRRFPVPRLSELKLHIPLELTPSMIAIFRGVITCCAATLRSLSVTTLQTSLFQLIVPPLSTLPALQYLEIEAQALQIRGFGHLSTVQSLCVRQTMWQMHDDFVVPPTHWPALRELACFPDLVPAFLHPEAETQRPICALRLSDAAYKHNGGDYSTDTTPYWRDSLDALSYVTYSTSPLLHFAFQAAKLHIKRFEKLLPYIPSIESIVLILTSSPKPEDVLALGEAIIARLPRLHTLLLSDVAYKYGGQNHAFRFARDLALQRRWLAEFARHSSRLRHVAFTTEFEWEKGADGAWYPTELPRDRPVDFVESDADDSDGSLEPDSEDDGGSIGSIEEHGADFEDEDAAPAEED</sequence>
<evidence type="ECO:0000313" key="2">
    <source>
        <dbReference type="EMBL" id="OJT14801.1"/>
    </source>
</evidence>
<dbReference type="OMA" id="YRTINLY"/>
<dbReference type="OrthoDB" id="2745253at2759"/>
<evidence type="ECO:0000313" key="3">
    <source>
        <dbReference type="Proteomes" id="UP000184267"/>
    </source>
</evidence>
<feature type="compositionally biased region" description="Acidic residues" evidence="1">
    <location>
        <begin position="477"/>
        <end position="496"/>
    </location>
</feature>
<reference evidence="2 3" key="1">
    <citation type="submission" date="2016-10" db="EMBL/GenBank/DDBJ databases">
        <title>Genome sequence of the basidiomycete white-rot fungus Trametes pubescens.</title>
        <authorList>
            <person name="Makela M.R."/>
            <person name="Granchi Z."/>
            <person name="Peng M."/>
            <person name="De Vries R.P."/>
            <person name="Grigoriev I."/>
            <person name="Riley R."/>
            <person name="Hilden K."/>
        </authorList>
    </citation>
    <scope>NUCLEOTIDE SEQUENCE [LARGE SCALE GENOMIC DNA]</scope>
    <source>
        <strain evidence="2 3">FBCC735</strain>
    </source>
</reference>
<dbReference type="STRING" id="154538.A0A1M2W4M1"/>
<feature type="region of interest" description="Disordered" evidence="1">
    <location>
        <begin position="469"/>
        <end position="520"/>
    </location>
</feature>
<protein>
    <submittedName>
        <fullName evidence="2">Uncharacterized protein</fullName>
    </submittedName>
</protein>
<accession>A0A1M2W4M1</accession>
<name>A0A1M2W4M1_TRAPU</name>
<comment type="caution">
    <text evidence="2">The sequence shown here is derived from an EMBL/GenBank/DDBJ whole genome shotgun (WGS) entry which is preliminary data.</text>
</comment>
<dbReference type="AlphaFoldDB" id="A0A1M2W4M1"/>
<dbReference type="Proteomes" id="UP000184267">
    <property type="component" value="Unassembled WGS sequence"/>
</dbReference>
<gene>
    <name evidence="2" type="ORF">TRAPUB_8655</name>
</gene>
<dbReference type="EMBL" id="MNAD01000235">
    <property type="protein sequence ID" value="OJT14801.1"/>
    <property type="molecule type" value="Genomic_DNA"/>
</dbReference>